<gene>
    <name evidence="1" type="ORF">LTR37_016884</name>
</gene>
<reference evidence="1" key="1">
    <citation type="submission" date="2023-07" db="EMBL/GenBank/DDBJ databases">
        <title>Black Yeasts Isolated from many extreme environments.</title>
        <authorList>
            <person name="Coleine C."/>
            <person name="Stajich J.E."/>
            <person name="Selbmann L."/>
        </authorList>
    </citation>
    <scope>NUCLEOTIDE SEQUENCE</scope>
    <source>
        <strain evidence="1">CCFEE 5714</strain>
    </source>
</reference>
<dbReference type="EMBL" id="JAUTXU010000208">
    <property type="protein sequence ID" value="KAK3698655.1"/>
    <property type="molecule type" value="Genomic_DNA"/>
</dbReference>
<name>A0ACC3MNA7_9PEZI</name>
<dbReference type="Proteomes" id="UP001281147">
    <property type="component" value="Unassembled WGS sequence"/>
</dbReference>
<organism evidence="1 2">
    <name type="scientific">Vermiconidia calcicola</name>
    <dbReference type="NCBI Taxonomy" id="1690605"/>
    <lineage>
        <taxon>Eukaryota</taxon>
        <taxon>Fungi</taxon>
        <taxon>Dikarya</taxon>
        <taxon>Ascomycota</taxon>
        <taxon>Pezizomycotina</taxon>
        <taxon>Dothideomycetes</taxon>
        <taxon>Dothideomycetidae</taxon>
        <taxon>Mycosphaerellales</taxon>
        <taxon>Extremaceae</taxon>
        <taxon>Vermiconidia</taxon>
    </lineage>
</organism>
<proteinExistence type="predicted"/>
<comment type="caution">
    <text evidence="1">The sequence shown here is derived from an EMBL/GenBank/DDBJ whole genome shotgun (WGS) entry which is preliminary data.</text>
</comment>
<sequence>MVHGFPTVGEAEKLTAEEDVVHSGNRDDPPNLRFLHYNGAQYADNGEDIYHLEAQSEEPAGGAARFQTLCNYYRDDDKFKNQVKLITVFSGDAYNPRRVTPTESAVTRGSHMVPLLNNIGTDIACAGNHDFDFGAAQFEKLQPRCNFPWLLTNVFDPSEGERVPLGHCHRTYMWEASNGIKIGFMGLAEREWAAISNSLPDNLDYQEMLDTAKEVGPELRNQGADIVIAMTHARQPRDFAFGEALPEGCVDMILAGHDHWWEHKIFDNGTHLVRSGSDFKMLSYLKAWKKKDGKAGWDFEIIRRNLMRSIPEDKSTLEMAENTMKRIQTRMERPIGYTIVALDARKCTVRLKESNFANFTCDLM</sequence>
<evidence type="ECO:0000313" key="2">
    <source>
        <dbReference type="Proteomes" id="UP001281147"/>
    </source>
</evidence>
<keyword evidence="2" id="KW-1185">Reference proteome</keyword>
<accession>A0ACC3MNA7</accession>
<protein>
    <submittedName>
        <fullName evidence="1">Uncharacterized protein</fullName>
    </submittedName>
</protein>
<evidence type="ECO:0000313" key="1">
    <source>
        <dbReference type="EMBL" id="KAK3698655.1"/>
    </source>
</evidence>